<organism evidence="1 2">
    <name type="scientific">Nonomuraea angiospora</name>
    <dbReference type="NCBI Taxonomy" id="46172"/>
    <lineage>
        <taxon>Bacteria</taxon>
        <taxon>Bacillati</taxon>
        <taxon>Actinomycetota</taxon>
        <taxon>Actinomycetes</taxon>
        <taxon>Streptosporangiales</taxon>
        <taxon>Streptosporangiaceae</taxon>
        <taxon>Nonomuraea</taxon>
    </lineage>
</organism>
<dbReference type="Proteomes" id="UP000633509">
    <property type="component" value="Unassembled WGS sequence"/>
</dbReference>
<evidence type="ECO:0008006" key="3">
    <source>
        <dbReference type="Google" id="ProtNLM"/>
    </source>
</evidence>
<reference evidence="1 2" key="1">
    <citation type="submission" date="2020-10" db="EMBL/GenBank/DDBJ databases">
        <title>Sequencing the genomes of 1000 actinobacteria strains.</title>
        <authorList>
            <person name="Klenk H.-P."/>
        </authorList>
    </citation>
    <scope>NUCLEOTIDE SEQUENCE [LARGE SCALE GENOMIC DNA]</scope>
    <source>
        <strain evidence="1 2">DSM 43173</strain>
    </source>
</reference>
<accession>A0ABR9MHY9</accession>
<keyword evidence="2" id="KW-1185">Reference proteome</keyword>
<gene>
    <name evidence="1" type="ORF">H4W80_010637</name>
</gene>
<dbReference type="EMBL" id="JADBEK010000001">
    <property type="protein sequence ID" value="MBE1592379.1"/>
    <property type="molecule type" value="Genomic_DNA"/>
</dbReference>
<protein>
    <recommendedName>
        <fullName evidence="3">TetR family transcriptional regulator</fullName>
    </recommendedName>
</protein>
<dbReference type="RefSeq" id="WP_192791918.1">
    <property type="nucleotide sequence ID" value="NZ_JADBEK010000001.1"/>
</dbReference>
<comment type="caution">
    <text evidence="1">The sequence shown here is derived from an EMBL/GenBank/DDBJ whole genome shotgun (WGS) entry which is preliminary data.</text>
</comment>
<name>A0ABR9MHY9_9ACTN</name>
<sequence>MRTVAASLTWLGERLYYLAASGVPPFDDEQVLIDILTSAWTAMLHGRPAPER</sequence>
<proteinExistence type="predicted"/>
<evidence type="ECO:0000313" key="1">
    <source>
        <dbReference type="EMBL" id="MBE1592379.1"/>
    </source>
</evidence>
<evidence type="ECO:0000313" key="2">
    <source>
        <dbReference type="Proteomes" id="UP000633509"/>
    </source>
</evidence>
<dbReference type="Gene3D" id="1.10.357.10">
    <property type="entry name" value="Tetracycline Repressor, domain 2"/>
    <property type="match status" value="1"/>
</dbReference>